<feature type="compositionally biased region" description="Low complexity" evidence="1">
    <location>
        <begin position="258"/>
        <end position="270"/>
    </location>
</feature>
<feature type="compositionally biased region" description="Low complexity" evidence="1">
    <location>
        <begin position="241"/>
        <end position="251"/>
    </location>
</feature>
<gene>
    <name evidence="2" type="ORF">L211DRAFT_850727</name>
</gene>
<proteinExistence type="predicted"/>
<reference evidence="2 3" key="1">
    <citation type="journal article" date="2018" name="Nat. Ecol. Evol.">
        <title>Pezizomycetes genomes reveal the molecular basis of ectomycorrhizal truffle lifestyle.</title>
        <authorList>
            <person name="Murat C."/>
            <person name="Payen T."/>
            <person name="Noel B."/>
            <person name="Kuo A."/>
            <person name="Morin E."/>
            <person name="Chen J."/>
            <person name="Kohler A."/>
            <person name="Krizsan K."/>
            <person name="Balestrini R."/>
            <person name="Da Silva C."/>
            <person name="Montanini B."/>
            <person name="Hainaut M."/>
            <person name="Levati E."/>
            <person name="Barry K.W."/>
            <person name="Belfiori B."/>
            <person name="Cichocki N."/>
            <person name="Clum A."/>
            <person name="Dockter R.B."/>
            <person name="Fauchery L."/>
            <person name="Guy J."/>
            <person name="Iotti M."/>
            <person name="Le Tacon F."/>
            <person name="Lindquist E.A."/>
            <person name="Lipzen A."/>
            <person name="Malagnac F."/>
            <person name="Mello A."/>
            <person name="Molinier V."/>
            <person name="Miyauchi S."/>
            <person name="Poulain J."/>
            <person name="Riccioni C."/>
            <person name="Rubini A."/>
            <person name="Sitrit Y."/>
            <person name="Splivallo R."/>
            <person name="Traeger S."/>
            <person name="Wang M."/>
            <person name="Zifcakova L."/>
            <person name="Wipf D."/>
            <person name="Zambonelli A."/>
            <person name="Paolocci F."/>
            <person name="Nowrousian M."/>
            <person name="Ottonello S."/>
            <person name="Baldrian P."/>
            <person name="Spatafora J.W."/>
            <person name="Henrissat B."/>
            <person name="Nagy L.G."/>
            <person name="Aury J.M."/>
            <person name="Wincker P."/>
            <person name="Grigoriev I.V."/>
            <person name="Bonfante P."/>
            <person name="Martin F.M."/>
        </authorList>
    </citation>
    <scope>NUCLEOTIDE SEQUENCE [LARGE SCALE GENOMIC DNA]</scope>
    <source>
        <strain evidence="2 3">ATCC MYA-4762</strain>
    </source>
</reference>
<evidence type="ECO:0000313" key="3">
    <source>
        <dbReference type="Proteomes" id="UP000267821"/>
    </source>
</evidence>
<dbReference type="EMBL" id="ML121552">
    <property type="protein sequence ID" value="RPB22437.1"/>
    <property type="molecule type" value="Genomic_DNA"/>
</dbReference>
<accession>A0A3N4LHT1</accession>
<feature type="region of interest" description="Disordered" evidence="1">
    <location>
        <begin position="241"/>
        <end position="291"/>
    </location>
</feature>
<sequence length="331" mass="37488">MAPTAMVPFLAYNRQGSRNHWSGNPTPVQEQAPVGAVGSTRSYTPQYYSEDHRSRDQELEAQFRSELRALRKKYKEDIWTRLWALSRKFREQFDHTFVDEEGALKLSFDKVIRENIRDSFFSLRHDLIEAYKVNKQLVPTELRIECEREEQQLRDKFYDLSNNIKREAKSQFHLEIFDTILILDDKSPPAEQGPLSSIVEEAAVPEQQVEEVAGGSAPQENPDRAQEIKRQENLEGTNLLAEPPATEEPAASVNSKNSSGAASKRSPSSAKSRRSDQGSIHSSVRLQEAPLRIKTPVNLTVTTQGLVSPPKPDPVPVKRNFWGKIIGVSRP</sequence>
<dbReference type="Proteomes" id="UP000267821">
    <property type="component" value="Unassembled WGS sequence"/>
</dbReference>
<feature type="compositionally biased region" description="Polar residues" evidence="1">
    <location>
        <begin position="18"/>
        <end position="29"/>
    </location>
</feature>
<dbReference type="OrthoDB" id="5383955at2759"/>
<evidence type="ECO:0000313" key="2">
    <source>
        <dbReference type="EMBL" id="RPB22437.1"/>
    </source>
</evidence>
<keyword evidence="3" id="KW-1185">Reference proteome</keyword>
<name>A0A3N4LHT1_9PEZI</name>
<organism evidence="2 3">
    <name type="scientific">Terfezia boudieri ATCC MYA-4762</name>
    <dbReference type="NCBI Taxonomy" id="1051890"/>
    <lineage>
        <taxon>Eukaryota</taxon>
        <taxon>Fungi</taxon>
        <taxon>Dikarya</taxon>
        <taxon>Ascomycota</taxon>
        <taxon>Pezizomycotina</taxon>
        <taxon>Pezizomycetes</taxon>
        <taxon>Pezizales</taxon>
        <taxon>Pezizaceae</taxon>
        <taxon>Terfezia</taxon>
    </lineage>
</organism>
<evidence type="ECO:0000256" key="1">
    <source>
        <dbReference type="SAM" id="MobiDB-lite"/>
    </source>
</evidence>
<dbReference type="InParanoid" id="A0A3N4LHT1"/>
<feature type="region of interest" description="Disordered" evidence="1">
    <location>
        <begin position="18"/>
        <end position="39"/>
    </location>
</feature>
<dbReference type="AlphaFoldDB" id="A0A3N4LHT1"/>
<protein>
    <submittedName>
        <fullName evidence="2">Uncharacterized protein</fullName>
    </submittedName>
</protein>